<dbReference type="OrthoDB" id="6766858at2759"/>
<protein>
    <recommendedName>
        <fullName evidence="2">TTF-type domain-containing protein</fullName>
    </recommendedName>
</protein>
<evidence type="ECO:0008006" key="2">
    <source>
        <dbReference type="Google" id="ProtNLM"/>
    </source>
</evidence>
<name>A0A2S2R4S4_9HEMI</name>
<proteinExistence type="predicted"/>
<reference evidence="1" key="1">
    <citation type="submission" date="2018-04" db="EMBL/GenBank/DDBJ databases">
        <title>Transcriptome assembly of Sipha flava.</title>
        <authorList>
            <person name="Scully E.D."/>
            <person name="Geib S.M."/>
            <person name="Palmer N.A."/>
            <person name="Koch K."/>
            <person name="Bradshaw J."/>
            <person name="Heng-Moss T."/>
            <person name="Sarath G."/>
        </authorList>
    </citation>
    <scope>NUCLEOTIDE SEQUENCE</scope>
</reference>
<accession>A0A2S2R4S4</accession>
<evidence type="ECO:0000313" key="1">
    <source>
        <dbReference type="EMBL" id="MBY84730.1"/>
    </source>
</evidence>
<dbReference type="AlphaFoldDB" id="A0A2S2R4S4"/>
<sequence length="152" mass="17822">MTFEYNIGNFINHGQLSDDIIYKVLEHPWTPEKSFDFNKDSNFDGLSFHYLWLNGYSFISYSAKLKGVLCRYCVLFKPHLDRGVQGRFIVKKLSKNKDFHDSVKKHLKSKWHCESTNKANDFNKIVKNKDKSNVQLMSSLLQKKKLNLIGKN</sequence>
<gene>
    <name evidence="1" type="ORF">g.69137</name>
</gene>
<organism evidence="1">
    <name type="scientific">Sipha flava</name>
    <name type="common">yellow sugarcane aphid</name>
    <dbReference type="NCBI Taxonomy" id="143950"/>
    <lineage>
        <taxon>Eukaryota</taxon>
        <taxon>Metazoa</taxon>
        <taxon>Ecdysozoa</taxon>
        <taxon>Arthropoda</taxon>
        <taxon>Hexapoda</taxon>
        <taxon>Insecta</taxon>
        <taxon>Pterygota</taxon>
        <taxon>Neoptera</taxon>
        <taxon>Paraneoptera</taxon>
        <taxon>Hemiptera</taxon>
        <taxon>Sternorrhyncha</taxon>
        <taxon>Aphidomorpha</taxon>
        <taxon>Aphidoidea</taxon>
        <taxon>Aphididae</taxon>
        <taxon>Sipha</taxon>
    </lineage>
</organism>
<dbReference type="EMBL" id="GGMS01015527">
    <property type="protein sequence ID" value="MBY84730.1"/>
    <property type="molecule type" value="Transcribed_RNA"/>
</dbReference>